<gene>
    <name evidence="2" type="ORF">VTL71DRAFT_215</name>
</gene>
<dbReference type="Proteomes" id="UP001595075">
    <property type="component" value="Unassembled WGS sequence"/>
</dbReference>
<keyword evidence="3" id="KW-1185">Reference proteome</keyword>
<feature type="region of interest" description="Disordered" evidence="1">
    <location>
        <begin position="83"/>
        <end position="105"/>
    </location>
</feature>
<dbReference type="EMBL" id="JAZHXI010000001">
    <property type="protein sequence ID" value="KAL2075272.1"/>
    <property type="molecule type" value="Genomic_DNA"/>
</dbReference>
<reference evidence="2 3" key="1">
    <citation type="journal article" date="2024" name="Commun. Biol.">
        <title>Comparative genomic analysis of thermophilic fungi reveals convergent evolutionary adaptations and gene losses.</title>
        <authorList>
            <person name="Steindorff A.S."/>
            <person name="Aguilar-Pontes M.V."/>
            <person name="Robinson A.J."/>
            <person name="Andreopoulos B."/>
            <person name="LaButti K."/>
            <person name="Kuo A."/>
            <person name="Mondo S."/>
            <person name="Riley R."/>
            <person name="Otillar R."/>
            <person name="Haridas S."/>
            <person name="Lipzen A."/>
            <person name="Grimwood J."/>
            <person name="Schmutz J."/>
            <person name="Clum A."/>
            <person name="Reid I.D."/>
            <person name="Moisan M.C."/>
            <person name="Butler G."/>
            <person name="Nguyen T.T.M."/>
            <person name="Dewar K."/>
            <person name="Conant G."/>
            <person name="Drula E."/>
            <person name="Henrissat B."/>
            <person name="Hansel C."/>
            <person name="Singer S."/>
            <person name="Hutchinson M.I."/>
            <person name="de Vries R.P."/>
            <person name="Natvig D.O."/>
            <person name="Powell A.J."/>
            <person name="Tsang A."/>
            <person name="Grigoriev I.V."/>
        </authorList>
    </citation>
    <scope>NUCLEOTIDE SEQUENCE [LARGE SCALE GENOMIC DNA]</scope>
    <source>
        <strain evidence="2 3">CBS 494.80</strain>
    </source>
</reference>
<evidence type="ECO:0000256" key="1">
    <source>
        <dbReference type="SAM" id="MobiDB-lite"/>
    </source>
</evidence>
<evidence type="ECO:0000313" key="3">
    <source>
        <dbReference type="Proteomes" id="UP001595075"/>
    </source>
</evidence>
<name>A0ABR4D0C2_9HELO</name>
<organism evidence="2 3">
    <name type="scientific">Oculimacula yallundae</name>
    <dbReference type="NCBI Taxonomy" id="86028"/>
    <lineage>
        <taxon>Eukaryota</taxon>
        <taxon>Fungi</taxon>
        <taxon>Dikarya</taxon>
        <taxon>Ascomycota</taxon>
        <taxon>Pezizomycotina</taxon>
        <taxon>Leotiomycetes</taxon>
        <taxon>Helotiales</taxon>
        <taxon>Ploettnerulaceae</taxon>
        <taxon>Oculimacula</taxon>
    </lineage>
</organism>
<proteinExistence type="predicted"/>
<accession>A0ABR4D0C2</accession>
<protein>
    <submittedName>
        <fullName evidence="2">Uncharacterized protein</fullName>
    </submittedName>
</protein>
<sequence length="237" mass="25724">MTSPSQIIIGPCPRCILQTSNPGECVFCASKRGIRENSIRLAEVIDQTLTGCSTTCGEGCIISDTGYGVVTIGRIGITTSNGVSSLKPPPKAKFYPSTESKSRLQRRRLGGPPHLLLNRSGVLIINNIRITSANEGRDLTINGVRVTTSEGGQVLSVNGIRITTSDAGELLSINNTRLPTSGTPTAEIFEAAEPERGVGRSWSLWELVLELWKWNSRFHLVVLLLRFLISAFFPSTR</sequence>
<comment type="caution">
    <text evidence="2">The sequence shown here is derived from an EMBL/GenBank/DDBJ whole genome shotgun (WGS) entry which is preliminary data.</text>
</comment>
<evidence type="ECO:0000313" key="2">
    <source>
        <dbReference type="EMBL" id="KAL2075272.1"/>
    </source>
</evidence>